<dbReference type="AlphaFoldDB" id="X1IY85"/>
<evidence type="ECO:0000313" key="2">
    <source>
        <dbReference type="EMBL" id="GAH87426.1"/>
    </source>
</evidence>
<dbReference type="EMBL" id="BARU01038705">
    <property type="protein sequence ID" value="GAH87426.1"/>
    <property type="molecule type" value="Genomic_DNA"/>
</dbReference>
<accession>X1IY85</accession>
<dbReference type="Gene3D" id="3.40.50.300">
    <property type="entry name" value="P-loop containing nucleotide triphosphate hydrolases"/>
    <property type="match status" value="1"/>
</dbReference>
<evidence type="ECO:0000259" key="1">
    <source>
        <dbReference type="Pfam" id="PF13304"/>
    </source>
</evidence>
<dbReference type="InterPro" id="IPR003959">
    <property type="entry name" value="ATPase_AAA_core"/>
</dbReference>
<organism evidence="2">
    <name type="scientific">marine sediment metagenome</name>
    <dbReference type="NCBI Taxonomy" id="412755"/>
    <lineage>
        <taxon>unclassified sequences</taxon>
        <taxon>metagenomes</taxon>
        <taxon>ecological metagenomes</taxon>
    </lineage>
</organism>
<dbReference type="SUPFAM" id="SSF52540">
    <property type="entry name" value="P-loop containing nucleoside triphosphate hydrolases"/>
    <property type="match status" value="1"/>
</dbReference>
<gene>
    <name evidence="2" type="ORF">S03H2_60105</name>
</gene>
<proteinExistence type="predicted"/>
<comment type="caution">
    <text evidence="2">The sequence shown here is derived from an EMBL/GenBank/DDBJ whole genome shotgun (WGS) entry which is preliminary data.</text>
</comment>
<name>X1IY85_9ZZZZ</name>
<dbReference type="GO" id="GO:0005524">
    <property type="term" value="F:ATP binding"/>
    <property type="evidence" value="ECO:0007669"/>
    <property type="project" value="InterPro"/>
</dbReference>
<sequence>PNKVTDGLLLSKYIKAGEQKLREEFNLTQAMSSRIAEWFKETERLYELETLFPEDKIEIFLKVNEEYRVIDKLSIGQKATALLLLLFAQEDRIVVLDQPEEDLDNRFIYDDVVKILREMKGKRQLFIATHNANIPVLGDSELVLVLETKNERCVINNKGSIDKEDIKADVKNIMEGGEEAFRIRAEKYGGV</sequence>
<feature type="domain" description="ATPase AAA-type core" evidence="1">
    <location>
        <begin position="68"/>
        <end position="134"/>
    </location>
</feature>
<reference evidence="2" key="1">
    <citation type="journal article" date="2014" name="Front. Microbiol.">
        <title>High frequency of phylogenetically diverse reductive dehalogenase-homologous genes in deep subseafloor sedimentary metagenomes.</title>
        <authorList>
            <person name="Kawai M."/>
            <person name="Futagami T."/>
            <person name="Toyoda A."/>
            <person name="Takaki Y."/>
            <person name="Nishi S."/>
            <person name="Hori S."/>
            <person name="Arai W."/>
            <person name="Tsubouchi T."/>
            <person name="Morono Y."/>
            <person name="Uchiyama I."/>
            <person name="Ito T."/>
            <person name="Fujiyama A."/>
            <person name="Inagaki F."/>
            <person name="Takami H."/>
        </authorList>
    </citation>
    <scope>NUCLEOTIDE SEQUENCE</scope>
    <source>
        <strain evidence="2">Expedition CK06-06</strain>
    </source>
</reference>
<dbReference type="GO" id="GO:0016887">
    <property type="term" value="F:ATP hydrolysis activity"/>
    <property type="evidence" value="ECO:0007669"/>
    <property type="project" value="InterPro"/>
</dbReference>
<protein>
    <recommendedName>
        <fullName evidence="1">ATPase AAA-type core domain-containing protein</fullName>
    </recommendedName>
</protein>
<dbReference type="Pfam" id="PF13304">
    <property type="entry name" value="AAA_21"/>
    <property type="match status" value="1"/>
</dbReference>
<feature type="non-terminal residue" evidence="2">
    <location>
        <position position="1"/>
    </location>
</feature>
<dbReference type="InterPro" id="IPR027417">
    <property type="entry name" value="P-loop_NTPase"/>
</dbReference>